<evidence type="ECO:0000313" key="3">
    <source>
        <dbReference type="Proteomes" id="UP000053317"/>
    </source>
</evidence>
<protein>
    <submittedName>
        <fullName evidence="2">Uncharacterized protein</fullName>
    </submittedName>
</protein>
<dbReference type="AlphaFoldDB" id="A0A0G2G9F5"/>
<evidence type="ECO:0000256" key="1">
    <source>
        <dbReference type="SAM" id="MobiDB-lite"/>
    </source>
</evidence>
<feature type="compositionally biased region" description="Basic and acidic residues" evidence="1">
    <location>
        <begin position="412"/>
        <end position="429"/>
    </location>
</feature>
<dbReference type="EMBL" id="LCWF01000098">
    <property type="protein sequence ID" value="KKY20298.1"/>
    <property type="molecule type" value="Genomic_DNA"/>
</dbReference>
<evidence type="ECO:0000313" key="2">
    <source>
        <dbReference type="EMBL" id="KKY20298.1"/>
    </source>
</evidence>
<accession>A0A0G2G9F5</accession>
<dbReference type="OrthoDB" id="5327951at2759"/>
<name>A0A0G2G9F5_PHACM</name>
<proteinExistence type="predicted"/>
<reference evidence="2 3" key="1">
    <citation type="submission" date="2015-05" db="EMBL/GenBank/DDBJ databases">
        <title>Distinctive expansion of gene families associated with plant cell wall degradation and secondary metabolism in the genomes of grapevine trunk pathogens.</title>
        <authorList>
            <person name="Lawrence D.P."/>
            <person name="Travadon R."/>
            <person name="Rolshausen P.E."/>
            <person name="Baumgartner K."/>
        </authorList>
    </citation>
    <scope>NUCLEOTIDE SEQUENCE [LARGE SCALE GENOMIC DNA]</scope>
    <source>
        <strain evidence="2">UCRPC4</strain>
    </source>
</reference>
<reference evidence="2 3" key="2">
    <citation type="submission" date="2015-05" db="EMBL/GenBank/DDBJ databases">
        <authorList>
            <person name="Morales-Cruz A."/>
            <person name="Amrine K.C."/>
            <person name="Cantu D."/>
        </authorList>
    </citation>
    <scope>NUCLEOTIDE SEQUENCE [LARGE SCALE GENOMIC DNA]</scope>
    <source>
        <strain evidence="2">UCRPC4</strain>
    </source>
</reference>
<organism evidence="2 3">
    <name type="scientific">Phaeomoniella chlamydospora</name>
    <name type="common">Phaeoacremonium chlamydosporum</name>
    <dbReference type="NCBI Taxonomy" id="158046"/>
    <lineage>
        <taxon>Eukaryota</taxon>
        <taxon>Fungi</taxon>
        <taxon>Dikarya</taxon>
        <taxon>Ascomycota</taxon>
        <taxon>Pezizomycotina</taxon>
        <taxon>Eurotiomycetes</taxon>
        <taxon>Chaetothyriomycetidae</taxon>
        <taxon>Phaeomoniellales</taxon>
        <taxon>Phaeomoniellaceae</taxon>
        <taxon>Phaeomoniella</taxon>
    </lineage>
</organism>
<dbReference type="Proteomes" id="UP000053317">
    <property type="component" value="Unassembled WGS sequence"/>
</dbReference>
<feature type="region of interest" description="Disordered" evidence="1">
    <location>
        <begin position="389"/>
        <end position="429"/>
    </location>
</feature>
<comment type="caution">
    <text evidence="2">The sequence shown here is derived from an EMBL/GenBank/DDBJ whole genome shotgun (WGS) entry which is preliminary data.</text>
</comment>
<keyword evidence="3" id="KW-1185">Reference proteome</keyword>
<feature type="compositionally biased region" description="Low complexity" evidence="1">
    <location>
        <begin position="401"/>
        <end position="411"/>
    </location>
</feature>
<gene>
    <name evidence="2" type="ORF">UCRPC4_g04188</name>
</gene>
<sequence length="429" mass="50565">MEKDEAHVPWYRRPYRRPLSVARHTKRLIVAFLLTAFFLLLQLQGYGVSVEQVTDLPSRFRYGKFNANEIASLMTEWYELLQEMHYLGSGAIGYAPRTGKHAFNVTRARELGIDERVIDLAQRMPYIIEDWAQPENGTRIDDEELRELHRDDPNWWLGHQEEHMIWGEARFMDFADLDLIRDPMYMNWGRDDSEEIDDYMLRTAVSVTQMGNHGPVFILDTRRNIITCEDAEGSGLCDPAFRGLPYPDPPRGVPEGHFLEYYPARSAPVLLRDFIHKLRTLEELPGGKDKENVWYNSIRRLYETHGWPDNFNGQAFDAAFLEWEENEKWAEFDREYKEHQTPAQKEQEDNQTDFWEWLEGYKATHDVELYGLDVDDYVRELRKYNEEHGTHILEPKMPEITNTENNNNNQGNEDKEVKGDGDQDDMYSK</sequence>